<proteinExistence type="predicted"/>
<dbReference type="AlphaFoldDB" id="A0AAV9WG61"/>
<keyword evidence="1" id="KW-1133">Transmembrane helix</keyword>
<accession>A0AAV9WG61</accession>
<name>A0AAV9WG61_9PEZI</name>
<evidence type="ECO:0000313" key="2">
    <source>
        <dbReference type="EMBL" id="KAK6507773.1"/>
    </source>
</evidence>
<sequence>MVNLQQSPRHSGSFSSTTVEPIPSYLHIPVRFFLSHGCWDVNPPIKLEYIPGSPKDSEYIIQIRRKSPLVFRLFSVARVIIYFNPERPTPTPTEGSKIFFEASQLHATGIIAAQWRAGWITSIDLVFEIKVRKAISNFAAALIVYCAADIIDGLIFRQFKHIPAINVIVTIVVLSLHRPLRKKLFRSYAHLEEDPYLG</sequence>
<protein>
    <submittedName>
        <fullName evidence="2">Uncharacterized protein</fullName>
    </submittedName>
</protein>
<organism evidence="2 3">
    <name type="scientific">Arthrobotrys musiformis</name>
    <dbReference type="NCBI Taxonomy" id="47236"/>
    <lineage>
        <taxon>Eukaryota</taxon>
        <taxon>Fungi</taxon>
        <taxon>Dikarya</taxon>
        <taxon>Ascomycota</taxon>
        <taxon>Pezizomycotina</taxon>
        <taxon>Orbiliomycetes</taxon>
        <taxon>Orbiliales</taxon>
        <taxon>Orbiliaceae</taxon>
        <taxon>Arthrobotrys</taxon>
    </lineage>
</organism>
<keyword evidence="1" id="KW-0812">Transmembrane</keyword>
<dbReference type="EMBL" id="JAVHJL010000003">
    <property type="protein sequence ID" value="KAK6507773.1"/>
    <property type="molecule type" value="Genomic_DNA"/>
</dbReference>
<gene>
    <name evidence="2" type="ORF">TWF481_006196</name>
</gene>
<keyword evidence="1" id="KW-0472">Membrane</keyword>
<reference evidence="2 3" key="1">
    <citation type="submission" date="2023-08" db="EMBL/GenBank/DDBJ databases">
        <authorList>
            <person name="Palmer J.M."/>
        </authorList>
    </citation>
    <scope>NUCLEOTIDE SEQUENCE [LARGE SCALE GENOMIC DNA]</scope>
    <source>
        <strain evidence="2 3">TWF481</strain>
    </source>
</reference>
<dbReference type="Proteomes" id="UP001370758">
    <property type="component" value="Unassembled WGS sequence"/>
</dbReference>
<feature type="transmembrane region" description="Helical" evidence="1">
    <location>
        <begin position="162"/>
        <end position="180"/>
    </location>
</feature>
<comment type="caution">
    <text evidence="2">The sequence shown here is derived from an EMBL/GenBank/DDBJ whole genome shotgun (WGS) entry which is preliminary data.</text>
</comment>
<keyword evidence="3" id="KW-1185">Reference proteome</keyword>
<evidence type="ECO:0000256" key="1">
    <source>
        <dbReference type="SAM" id="Phobius"/>
    </source>
</evidence>
<evidence type="ECO:0000313" key="3">
    <source>
        <dbReference type="Proteomes" id="UP001370758"/>
    </source>
</evidence>
<feature type="transmembrane region" description="Helical" evidence="1">
    <location>
        <begin position="134"/>
        <end position="156"/>
    </location>
</feature>